<dbReference type="STRING" id="1121455.SAMN02745728_02045"/>
<dbReference type="EMBL" id="FRDI01000012">
    <property type="protein sequence ID" value="SHN70447.1"/>
    <property type="molecule type" value="Genomic_DNA"/>
</dbReference>
<dbReference type="GO" id="GO:0005829">
    <property type="term" value="C:cytosol"/>
    <property type="evidence" value="ECO:0007669"/>
    <property type="project" value="TreeGrafter"/>
</dbReference>
<dbReference type="PANTHER" id="PTHR30160:SF7">
    <property type="entry name" value="ADP-HEPTOSE--LPS HEPTOSYLTRANSFERASE 2"/>
    <property type="match status" value="1"/>
</dbReference>
<accession>A0A1M7TI94</accession>
<keyword evidence="4" id="KW-1185">Reference proteome</keyword>
<organism evidence="3 4">
    <name type="scientific">Desulfovibrio litoralis DSM 11393</name>
    <dbReference type="NCBI Taxonomy" id="1121455"/>
    <lineage>
        <taxon>Bacteria</taxon>
        <taxon>Pseudomonadati</taxon>
        <taxon>Thermodesulfobacteriota</taxon>
        <taxon>Desulfovibrionia</taxon>
        <taxon>Desulfovibrionales</taxon>
        <taxon>Desulfovibrionaceae</taxon>
        <taxon>Desulfovibrio</taxon>
    </lineage>
</organism>
<dbReference type="InterPro" id="IPR002201">
    <property type="entry name" value="Glyco_trans_9"/>
</dbReference>
<dbReference type="Gene3D" id="3.40.50.2000">
    <property type="entry name" value="Glycogen Phosphorylase B"/>
    <property type="match status" value="1"/>
</dbReference>
<dbReference type="CDD" id="cd03789">
    <property type="entry name" value="GT9_LPS_heptosyltransferase"/>
    <property type="match status" value="1"/>
</dbReference>
<dbReference type="Proteomes" id="UP000186469">
    <property type="component" value="Unassembled WGS sequence"/>
</dbReference>
<dbReference type="InterPro" id="IPR051199">
    <property type="entry name" value="LPS_LOS_Heptosyltrfase"/>
</dbReference>
<reference evidence="3 4" key="1">
    <citation type="submission" date="2016-12" db="EMBL/GenBank/DDBJ databases">
        <authorList>
            <person name="Song W.-J."/>
            <person name="Kurnit D.M."/>
        </authorList>
    </citation>
    <scope>NUCLEOTIDE SEQUENCE [LARGE SCALE GENOMIC DNA]</scope>
    <source>
        <strain evidence="3 4">DSM 11393</strain>
    </source>
</reference>
<proteinExistence type="predicted"/>
<evidence type="ECO:0000313" key="4">
    <source>
        <dbReference type="Proteomes" id="UP000186469"/>
    </source>
</evidence>
<keyword evidence="2 3" id="KW-0808">Transferase</keyword>
<keyword evidence="1" id="KW-0328">Glycosyltransferase</keyword>
<gene>
    <name evidence="3" type="ORF">SAMN02745728_02045</name>
</gene>
<name>A0A1M7TI94_9BACT</name>
<dbReference type="AlphaFoldDB" id="A0A1M7TI94"/>
<dbReference type="SUPFAM" id="SSF53756">
    <property type="entry name" value="UDP-Glycosyltransferase/glycogen phosphorylase"/>
    <property type="match status" value="1"/>
</dbReference>
<evidence type="ECO:0000256" key="2">
    <source>
        <dbReference type="ARBA" id="ARBA00022679"/>
    </source>
</evidence>
<dbReference type="PANTHER" id="PTHR30160">
    <property type="entry name" value="TETRAACYLDISACCHARIDE 4'-KINASE-RELATED"/>
    <property type="match status" value="1"/>
</dbReference>
<evidence type="ECO:0000256" key="1">
    <source>
        <dbReference type="ARBA" id="ARBA00022676"/>
    </source>
</evidence>
<dbReference type="GO" id="GO:0008713">
    <property type="term" value="F:ADP-heptose-lipopolysaccharide heptosyltransferase activity"/>
    <property type="evidence" value="ECO:0007669"/>
    <property type="project" value="TreeGrafter"/>
</dbReference>
<sequence length="570" mass="64759">MQHAVIINFGRFGDLLQTQAVFNALKKNNKYQTTLVCLDNFLNTTELMQAIDNIVSFNGSHLLARLDKINVTEKESGWMLALAAIETWLNKLSESLLLKPENKPENKILLINLTPTLSARLLLHLIKLHLEKKGIESETNGFVIDEFGFGKNTAWASYLMASSKSRGQSSFNIVDVFFRSIDSLQKETYTPKTILNNRLKDPLDSDLTLNKGFLSEQLPAEIRSQAQGFVCLQLGASTEFRRWAVERFAQVGKRLWEEEHLCPIILGTKAEEFLSQEYAKYSENTPFINLCGKTNLKELALTLKNSKLLITNDTGTMHLAAGLGVEIIAIFLATAQARDTGPYIENAYSLEPDLECHPCEFGTSCQHEYKCRNSISPELVVSLALNKLKGENQPLSCNDYSREARVWKATPDNNGFLTLSSLSQHQKEKRNILWLLLSFFHRQLLDGRGQEELSLLNDKNFLISLKENKELQQELIKESQNYSALFLLLHEQGKMLLTNPLPLIKSRFLATWQRLQGSLTNSLYFSSFGNLWLEESQQNANDLTYVLNLAKNYYNIFIGITKSLEQINDQ</sequence>
<dbReference type="GO" id="GO:0009244">
    <property type="term" value="P:lipopolysaccharide core region biosynthetic process"/>
    <property type="evidence" value="ECO:0007669"/>
    <property type="project" value="TreeGrafter"/>
</dbReference>
<dbReference type="RefSeq" id="WP_072697719.1">
    <property type="nucleotide sequence ID" value="NZ_FRDI01000012.1"/>
</dbReference>
<dbReference type="Pfam" id="PF01075">
    <property type="entry name" value="Glyco_transf_9"/>
    <property type="match status" value="1"/>
</dbReference>
<protein>
    <submittedName>
        <fullName evidence="3">ADP-heptose:LPS heptosyltransferase</fullName>
    </submittedName>
</protein>
<dbReference type="OrthoDB" id="9797795at2"/>
<evidence type="ECO:0000313" key="3">
    <source>
        <dbReference type="EMBL" id="SHN70447.1"/>
    </source>
</evidence>